<dbReference type="Proteomes" id="UP000259030">
    <property type="component" value="Chromosome"/>
</dbReference>
<evidence type="ECO:0000313" key="3">
    <source>
        <dbReference type="Proteomes" id="UP000259030"/>
    </source>
</evidence>
<dbReference type="CDD" id="cd01832">
    <property type="entry name" value="SGNH_hydrolase_like_1"/>
    <property type="match status" value="1"/>
</dbReference>
<dbReference type="InterPro" id="IPR036514">
    <property type="entry name" value="SGNH_hydro_sf"/>
</dbReference>
<protein>
    <recommendedName>
        <fullName evidence="1">SGNH hydrolase-type esterase domain-containing protein</fullName>
    </recommendedName>
</protein>
<reference evidence="2 3" key="1">
    <citation type="submission" date="2017-05" db="EMBL/GenBank/DDBJ databases">
        <title>The complete genome sequence of Deinococcus ficus isolated from the rhizosphere of the Ficus religiosa L. in Taiwan.</title>
        <authorList>
            <person name="Wu K.-M."/>
            <person name="Liao T.-L."/>
            <person name="Liu Y.-M."/>
            <person name="Young C.-C."/>
            <person name="Tsai S.-F."/>
        </authorList>
    </citation>
    <scope>NUCLEOTIDE SEQUENCE [LARGE SCALE GENOMIC DNA]</scope>
    <source>
        <strain evidence="2 3">CC-FR2-10</strain>
    </source>
</reference>
<dbReference type="Pfam" id="PF13472">
    <property type="entry name" value="Lipase_GDSL_2"/>
    <property type="match status" value="1"/>
</dbReference>
<proteinExistence type="predicted"/>
<dbReference type="InterPro" id="IPR053140">
    <property type="entry name" value="GDSL_Rv0518-like"/>
</dbReference>
<name>A0A221SYN9_9DEIO</name>
<keyword evidence="3" id="KW-1185">Reference proteome</keyword>
<gene>
    <name evidence="2" type="ORF">DFI_12870</name>
</gene>
<evidence type="ECO:0000313" key="2">
    <source>
        <dbReference type="EMBL" id="ASN81762.1"/>
    </source>
</evidence>
<organism evidence="2 3">
    <name type="scientific">Deinococcus ficus</name>
    <dbReference type="NCBI Taxonomy" id="317577"/>
    <lineage>
        <taxon>Bacteria</taxon>
        <taxon>Thermotogati</taxon>
        <taxon>Deinococcota</taxon>
        <taxon>Deinococci</taxon>
        <taxon>Deinococcales</taxon>
        <taxon>Deinococcaceae</taxon>
        <taxon>Deinococcus</taxon>
    </lineage>
</organism>
<dbReference type="STRING" id="317577.GCA_000419625_01353"/>
<dbReference type="PANTHER" id="PTHR43784:SF2">
    <property type="entry name" value="GDSL-LIKE LIPASE_ACYLHYDROLASE, PUTATIVE (AFU_ORTHOLOGUE AFUA_2G00820)-RELATED"/>
    <property type="match status" value="1"/>
</dbReference>
<dbReference type="InterPro" id="IPR013830">
    <property type="entry name" value="SGNH_hydro"/>
</dbReference>
<dbReference type="PANTHER" id="PTHR43784">
    <property type="entry name" value="GDSL-LIKE LIPASE/ACYLHYDROLASE, PUTATIVE (AFU_ORTHOLOGUE AFUA_2G00820)-RELATED"/>
    <property type="match status" value="1"/>
</dbReference>
<dbReference type="AlphaFoldDB" id="A0A221SYN9"/>
<evidence type="ECO:0000259" key="1">
    <source>
        <dbReference type="Pfam" id="PF13472"/>
    </source>
</evidence>
<dbReference type="Gene3D" id="3.40.50.1110">
    <property type="entry name" value="SGNH hydrolase"/>
    <property type="match status" value="1"/>
</dbReference>
<feature type="domain" description="SGNH hydrolase-type esterase" evidence="1">
    <location>
        <begin position="14"/>
        <end position="188"/>
    </location>
</feature>
<sequence>MPTPSRIPVQCFVALGDSVTEGVGDPVPGFPDRGSHDQLADRLRRLNPALVYVNLARRGLQSHEILASQLDPARALSPDLVSVIAGANDLLLRRWDAARFEADLGTLLGAFPGATCLTMTLPNFSVPLRMPPTMTARFERQWVQANGIIRRLARKHGALLLDIGADEAFHHAAVWSADGVHPNARGYAQVAQAMAELLGLPGTEAAPPAD</sequence>
<dbReference type="SUPFAM" id="SSF52266">
    <property type="entry name" value="SGNH hydrolase"/>
    <property type="match status" value="1"/>
</dbReference>
<accession>A0A221SYN9</accession>
<dbReference type="KEGG" id="dfc:DFI_12870"/>
<dbReference type="EMBL" id="CP021081">
    <property type="protein sequence ID" value="ASN81762.1"/>
    <property type="molecule type" value="Genomic_DNA"/>
</dbReference>
<dbReference type="RefSeq" id="WP_043779460.1">
    <property type="nucleotide sequence ID" value="NZ_CP021081.1"/>
</dbReference>